<evidence type="ECO:0000256" key="4">
    <source>
        <dbReference type="PROSITE-ProRule" id="PRU00207"/>
    </source>
</evidence>
<feature type="zinc finger region" description="TRAF-type" evidence="4">
    <location>
        <begin position="137"/>
        <end position="190"/>
    </location>
</feature>
<dbReference type="PANTHER" id="PTHR10131">
    <property type="entry name" value="TNF RECEPTOR ASSOCIATED FACTOR"/>
    <property type="match status" value="1"/>
</dbReference>
<dbReference type="SUPFAM" id="SSF57850">
    <property type="entry name" value="RING/U-box"/>
    <property type="match status" value="1"/>
</dbReference>
<dbReference type="PANTHER" id="PTHR10131:SF94">
    <property type="entry name" value="TNF RECEPTOR-ASSOCIATED FACTOR 4"/>
    <property type="match status" value="1"/>
</dbReference>
<dbReference type="InterPro" id="IPR027370">
    <property type="entry name" value="Znf-RING_euk"/>
</dbReference>
<dbReference type="PROSITE" id="PS50089">
    <property type="entry name" value="ZF_RING_2"/>
    <property type="match status" value="1"/>
</dbReference>
<feature type="coiled-coil region" evidence="5">
    <location>
        <begin position="321"/>
        <end position="348"/>
    </location>
</feature>
<name>A0A507BYF9_9FUNG</name>
<dbReference type="PROSITE" id="PS00518">
    <property type="entry name" value="ZF_RING_1"/>
    <property type="match status" value="1"/>
</dbReference>
<dbReference type="Gene3D" id="3.30.40.10">
    <property type="entry name" value="Zinc/RING finger domain, C3HC4 (zinc finger)"/>
    <property type="match status" value="3"/>
</dbReference>
<dbReference type="GO" id="GO:0008270">
    <property type="term" value="F:zinc ion binding"/>
    <property type="evidence" value="ECO:0007669"/>
    <property type="project" value="UniProtKB-KW"/>
</dbReference>
<evidence type="ECO:0000259" key="8">
    <source>
        <dbReference type="PROSITE" id="PS50145"/>
    </source>
</evidence>
<sequence length="472" mass="51494">MSQSSSPPTLSAQGPLYVAASSLANDTSSPSAMSGEYEYVDTVNSNLVCCICYAPFTAPVSASCGHTYCKSCITQCLAATPEDSTPSCPIDRIPLTTNDLLPAVKIVTNMVDELVIYCIHKRTGCPWTGQRQHLNMHLNDECLCVRVKCELPACGKLVLRGDLEAHMKDCDYRTVECSLCKKSLSWINLESHRNECPAEAATCPYCQKELGRHELEAHSSSCPERQVPCLHARHGCIWQGRYQDRDTQHTLSCPYEAIKGFLVLQEQRNEELADENRDLKGQVALLRQELSELREAAVGPDHLQQALGPPPILDPPTLEHLNQIVAENEILRNDMEAMTQTIASVELNQNMALLSESNRLREEMQSVRAMCQAVQMQLVYSLDRRKDGAGPSAAANVIGAVAKALGPVGGPSPVVVGAGGVQIPLASPSLDEAKLSDMAIATPRQKWVRSSSSDERLNTSPTASQQNTITKL</sequence>
<dbReference type="PROSITE" id="PS50145">
    <property type="entry name" value="ZF_TRAF"/>
    <property type="match status" value="2"/>
</dbReference>
<evidence type="ECO:0008006" key="11">
    <source>
        <dbReference type="Google" id="ProtNLM"/>
    </source>
</evidence>
<gene>
    <name evidence="9" type="ORF">SmJEL517_g02949</name>
</gene>
<evidence type="ECO:0000256" key="2">
    <source>
        <dbReference type="ARBA" id="ARBA00022771"/>
    </source>
</evidence>
<dbReference type="GeneID" id="42004174"/>
<dbReference type="OrthoDB" id="1630758at2759"/>
<feature type="domain" description="RING-type" evidence="7">
    <location>
        <begin position="49"/>
        <end position="92"/>
    </location>
</feature>
<feature type="region of interest" description="Disordered" evidence="6">
    <location>
        <begin position="446"/>
        <end position="472"/>
    </location>
</feature>
<dbReference type="RefSeq" id="XP_031025104.1">
    <property type="nucleotide sequence ID" value="XM_031168877.1"/>
</dbReference>
<reference evidence="9 10" key="1">
    <citation type="journal article" date="2019" name="Sci. Rep.">
        <title>Comparative genomics of chytrid fungi reveal insights into the obligate biotrophic and pathogenic lifestyle of Synchytrium endobioticum.</title>
        <authorList>
            <person name="van de Vossenberg B.T.L.H."/>
            <person name="Warris S."/>
            <person name="Nguyen H.D.T."/>
            <person name="van Gent-Pelzer M.P.E."/>
            <person name="Joly D.L."/>
            <person name="van de Geest H.C."/>
            <person name="Bonants P.J.M."/>
            <person name="Smith D.S."/>
            <person name="Levesque C.A."/>
            <person name="van der Lee T.A.J."/>
        </authorList>
    </citation>
    <scope>NUCLEOTIDE SEQUENCE [LARGE SCALE GENOMIC DNA]</scope>
    <source>
        <strain evidence="9 10">JEL517</strain>
    </source>
</reference>
<dbReference type="SUPFAM" id="SSF49599">
    <property type="entry name" value="TRAF domain-like"/>
    <property type="match status" value="2"/>
</dbReference>
<keyword evidence="10" id="KW-1185">Reference proteome</keyword>
<evidence type="ECO:0000313" key="10">
    <source>
        <dbReference type="Proteomes" id="UP000319731"/>
    </source>
</evidence>
<organism evidence="9 10">
    <name type="scientific">Synchytrium microbalum</name>
    <dbReference type="NCBI Taxonomy" id="1806994"/>
    <lineage>
        <taxon>Eukaryota</taxon>
        <taxon>Fungi</taxon>
        <taxon>Fungi incertae sedis</taxon>
        <taxon>Chytridiomycota</taxon>
        <taxon>Chytridiomycota incertae sedis</taxon>
        <taxon>Chytridiomycetes</taxon>
        <taxon>Synchytriales</taxon>
        <taxon>Synchytriaceae</taxon>
        <taxon>Synchytrium</taxon>
    </lineage>
</organism>
<keyword evidence="3 4" id="KW-0862">Zinc</keyword>
<dbReference type="Proteomes" id="UP000319731">
    <property type="component" value="Unassembled WGS sequence"/>
</dbReference>
<evidence type="ECO:0000256" key="1">
    <source>
        <dbReference type="ARBA" id="ARBA00022723"/>
    </source>
</evidence>
<feature type="domain" description="TRAF-type" evidence="8">
    <location>
        <begin position="137"/>
        <end position="190"/>
    </location>
</feature>
<accession>A0A507BYF9</accession>
<dbReference type="AlphaFoldDB" id="A0A507BYF9"/>
<comment type="caution">
    <text evidence="9">The sequence shown here is derived from an EMBL/GenBank/DDBJ whole genome shotgun (WGS) entry which is preliminary data.</text>
</comment>
<feature type="compositionally biased region" description="Polar residues" evidence="6">
    <location>
        <begin position="458"/>
        <end position="472"/>
    </location>
</feature>
<evidence type="ECO:0000256" key="3">
    <source>
        <dbReference type="ARBA" id="ARBA00022833"/>
    </source>
</evidence>
<dbReference type="Pfam" id="PF13445">
    <property type="entry name" value="zf-RING_UBOX"/>
    <property type="match status" value="1"/>
</dbReference>
<protein>
    <recommendedName>
        <fullName evidence="11">RING-type domain-containing protein</fullName>
    </recommendedName>
</protein>
<evidence type="ECO:0000313" key="9">
    <source>
        <dbReference type="EMBL" id="TPX34340.1"/>
    </source>
</evidence>
<dbReference type="InterPro" id="IPR017907">
    <property type="entry name" value="Znf_RING_CS"/>
</dbReference>
<dbReference type="InterPro" id="IPR001293">
    <property type="entry name" value="Znf_TRAF"/>
</dbReference>
<dbReference type="STRING" id="1806994.A0A507BYF9"/>
<feature type="domain" description="TRAF-type" evidence="8">
    <location>
        <begin position="191"/>
        <end position="236"/>
    </location>
</feature>
<feature type="coiled-coil region" evidence="5">
    <location>
        <begin position="262"/>
        <end position="296"/>
    </location>
</feature>
<feature type="zinc finger region" description="TRAF-type" evidence="4">
    <location>
        <begin position="191"/>
        <end position="236"/>
    </location>
</feature>
<proteinExistence type="predicted"/>
<keyword evidence="5" id="KW-0175">Coiled coil</keyword>
<dbReference type="InterPro" id="IPR001841">
    <property type="entry name" value="Znf_RING"/>
</dbReference>
<dbReference type="Pfam" id="PF02176">
    <property type="entry name" value="zf-TRAF"/>
    <property type="match status" value="1"/>
</dbReference>
<keyword evidence="1 4" id="KW-0479">Metal-binding</keyword>
<evidence type="ECO:0000256" key="5">
    <source>
        <dbReference type="SAM" id="Coils"/>
    </source>
</evidence>
<dbReference type="EMBL" id="QEAO01000014">
    <property type="protein sequence ID" value="TPX34340.1"/>
    <property type="molecule type" value="Genomic_DNA"/>
</dbReference>
<evidence type="ECO:0000256" key="6">
    <source>
        <dbReference type="SAM" id="MobiDB-lite"/>
    </source>
</evidence>
<keyword evidence="2 4" id="KW-0863">Zinc-finger</keyword>
<evidence type="ECO:0000259" key="7">
    <source>
        <dbReference type="PROSITE" id="PS50089"/>
    </source>
</evidence>
<dbReference type="SMART" id="SM00184">
    <property type="entry name" value="RING"/>
    <property type="match status" value="1"/>
</dbReference>
<dbReference type="InterPro" id="IPR013083">
    <property type="entry name" value="Znf_RING/FYVE/PHD"/>
</dbReference>